<dbReference type="PANTHER" id="PTHR37816:SF3">
    <property type="entry name" value="MODULATES DNA TOPOLOGY"/>
    <property type="match status" value="1"/>
</dbReference>
<protein>
    <recommendedName>
        <fullName evidence="2">Topology modulation protein</fullName>
    </recommendedName>
</protein>
<dbReference type="EMBL" id="BARS01019766">
    <property type="protein sequence ID" value="GAF94533.1"/>
    <property type="molecule type" value="Genomic_DNA"/>
</dbReference>
<reference evidence="1" key="1">
    <citation type="journal article" date="2014" name="Front. Microbiol.">
        <title>High frequency of phylogenetically diverse reductive dehalogenase-homologous genes in deep subseafloor sedimentary metagenomes.</title>
        <authorList>
            <person name="Kawai M."/>
            <person name="Futagami T."/>
            <person name="Toyoda A."/>
            <person name="Takaki Y."/>
            <person name="Nishi S."/>
            <person name="Hori S."/>
            <person name="Arai W."/>
            <person name="Tsubouchi T."/>
            <person name="Morono Y."/>
            <person name="Uchiyama I."/>
            <person name="Ito T."/>
            <person name="Fujiyama A."/>
            <person name="Inagaki F."/>
            <person name="Takami H."/>
        </authorList>
    </citation>
    <scope>NUCLEOTIDE SEQUENCE</scope>
    <source>
        <strain evidence="1">Expedition CK06-06</strain>
    </source>
</reference>
<sequence>MHFWNPNWIETPKEEWHNKVRELIAAETWVMDGNYTSTLPMRADAADTIIFLDVNRRLSYFRVVTRYLRHREKTRPDVTEGCPEKIDMEFIRWIWNYPRVSKPRILRFMGKLRASKNVYFFHNQKEIQEFLKALRIRFCQSNQI</sequence>
<name>X0TLW1_9ZZZZ</name>
<dbReference type="AlphaFoldDB" id="X0TLW1"/>
<evidence type="ECO:0008006" key="2">
    <source>
        <dbReference type="Google" id="ProtNLM"/>
    </source>
</evidence>
<dbReference type="PANTHER" id="PTHR37816">
    <property type="entry name" value="YALI0E33011P"/>
    <property type="match status" value="1"/>
</dbReference>
<accession>X0TLW1</accession>
<dbReference type="InterPro" id="IPR052922">
    <property type="entry name" value="Cytidylate_Kinase-2"/>
</dbReference>
<organism evidence="1">
    <name type="scientific">marine sediment metagenome</name>
    <dbReference type="NCBI Taxonomy" id="412755"/>
    <lineage>
        <taxon>unclassified sequences</taxon>
        <taxon>metagenomes</taxon>
        <taxon>ecological metagenomes</taxon>
    </lineage>
</organism>
<proteinExistence type="predicted"/>
<comment type="caution">
    <text evidence="1">The sequence shown here is derived from an EMBL/GenBank/DDBJ whole genome shotgun (WGS) entry which is preliminary data.</text>
</comment>
<gene>
    <name evidence="1" type="ORF">S01H1_31975</name>
</gene>
<evidence type="ECO:0000313" key="1">
    <source>
        <dbReference type="EMBL" id="GAF94533.1"/>
    </source>
</evidence>